<sequence length="121" mass="13794">MSNLHPIDANYISTYQGDINYYWLSLLQQLPTSEVKSNYFEITIFIIGTVTAVSNVIVSSLASMVQYKERKRFHLNYLLMKFGDVHEALHLVPDVSWLSYSLICHATPDRSIASMVSPSTF</sequence>
<name>A0A7E4W7Q3_PANRE</name>
<reference evidence="3" key="2">
    <citation type="submission" date="2020-10" db="UniProtKB">
        <authorList>
            <consortium name="WormBaseParasite"/>
        </authorList>
    </citation>
    <scope>IDENTIFICATION</scope>
</reference>
<accession>A0A7E4W7Q3</accession>
<dbReference type="AlphaFoldDB" id="A0A7E4W7Q3"/>
<organism evidence="2 3">
    <name type="scientific">Panagrellus redivivus</name>
    <name type="common">Microworm</name>
    <dbReference type="NCBI Taxonomy" id="6233"/>
    <lineage>
        <taxon>Eukaryota</taxon>
        <taxon>Metazoa</taxon>
        <taxon>Ecdysozoa</taxon>
        <taxon>Nematoda</taxon>
        <taxon>Chromadorea</taxon>
        <taxon>Rhabditida</taxon>
        <taxon>Tylenchina</taxon>
        <taxon>Panagrolaimomorpha</taxon>
        <taxon>Panagrolaimoidea</taxon>
        <taxon>Panagrolaimidae</taxon>
        <taxon>Panagrellus</taxon>
    </lineage>
</organism>
<proteinExistence type="predicted"/>
<keyword evidence="1" id="KW-0472">Membrane</keyword>
<evidence type="ECO:0000313" key="3">
    <source>
        <dbReference type="WBParaSite" id="Pan_g8362.t1"/>
    </source>
</evidence>
<feature type="transmembrane region" description="Helical" evidence="1">
    <location>
        <begin position="42"/>
        <end position="65"/>
    </location>
</feature>
<evidence type="ECO:0000256" key="1">
    <source>
        <dbReference type="SAM" id="Phobius"/>
    </source>
</evidence>
<keyword evidence="1" id="KW-1133">Transmembrane helix</keyword>
<dbReference type="WBParaSite" id="Pan_g8362.t1">
    <property type="protein sequence ID" value="Pan_g8362.t1"/>
    <property type="gene ID" value="Pan_g8362"/>
</dbReference>
<protein>
    <submittedName>
        <fullName evidence="3">G protein-coupled receptor</fullName>
    </submittedName>
</protein>
<keyword evidence="2" id="KW-1185">Reference proteome</keyword>
<evidence type="ECO:0000313" key="2">
    <source>
        <dbReference type="Proteomes" id="UP000492821"/>
    </source>
</evidence>
<keyword evidence="1" id="KW-0812">Transmembrane</keyword>
<dbReference type="Proteomes" id="UP000492821">
    <property type="component" value="Unassembled WGS sequence"/>
</dbReference>
<reference evidence="2" key="1">
    <citation type="journal article" date="2013" name="Genetics">
        <title>The draft genome and transcriptome of Panagrellus redivivus are shaped by the harsh demands of a free-living lifestyle.</title>
        <authorList>
            <person name="Srinivasan J."/>
            <person name="Dillman A.R."/>
            <person name="Macchietto M.G."/>
            <person name="Heikkinen L."/>
            <person name="Lakso M."/>
            <person name="Fracchia K.M."/>
            <person name="Antoshechkin I."/>
            <person name="Mortazavi A."/>
            <person name="Wong G."/>
            <person name="Sternberg P.W."/>
        </authorList>
    </citation>
    <scope>NUCLEOTIDE SEQUENCE [LARGE SCALE GENOMIC DNA]</scope>
    <source>
        <strain evidence="2">MT8872</strain>
    </source>
</reference>